<feature type="transmembrane region" description="Helical" evidence="1">
    <location>
        <begin position="96"/>
        <end position="128"/>
    </location>
</feature>
<keyword evidence="1" id="KW-1133">Transmembrane helix</keyword>
<sequence>MSGPLLLLVFALFAALMFARAVPAIIAVPAMAVAVAALVGAPLPVILNDVVAAGAVKLAPAYVAVFAGAMLGRVMIQTRIAEEIIKRAAEYGGDRPMIVAAALMAVTAILFTSLTGLGAIIMVGSLVLPIMMSLGIPRKLAAVFFLMAFATGFVFNIALWRLYREILQIAPDAPLPPEVARFALGLCAITAAAVAIYAFIAARRAPELRFWAVTTKEEILARTEGKRRVPLVAFLTPFVPLVLYVGFGWRELPAFFAGALFGVLLTEPRAAVRTLSASAVRGVEDGAPAAILMIGIGMLLNALTLPAVKEALAPLVAAIPLRSPAAYVLFFGLLSPLALYRGPLNPFGVGIGVYSIMFATGALPPLALLAAIMSVVQVQNVCDPTNTQNVWVANYVGVRVEEITRATLPTMIIVCLIGLVLGAAMFL</sequence>
<keyword evidence="3" id="KW-1185">Reference proteome</keyword>
<feature type="transmembrane region" description="Helical" evidence="1">
    <location>
        <begin position="58"/>
        <end position="76"/>
    </location>
</feature>
<reference evidence="2 3" key="1">
    <citation type="submission" date="2013-12" db="EMBL/GenBank/DDBJ databases">
        <authorList>
            <person name="Stott M."/>
        </authorList>
    </citation>
    <scope>NUCLEOTIDE SEQUENCE [LARGE SCALE GENOMIC DNA]</scope>
    <source>
        <strain evidence="2 3">K22</strain>
    </source>
</reference>
<feature type="transmembrane region" description="Helical" evidence="1">
    <location>
        <begin position="31"/>
        <end position="51"/>
    </location>
</feature>
<feature type="transmembrane region" description="Helical" evidence="1">
    <location>
        <begin position="287"/>
        <end position="307"/>
    </location>
</feature>
<protein>
    <recommendedName>
        <fullName evidence="4">Citrate transporter</fullName>
    </recommendedName>
</protein>
<proteinExistence type="predicted"/>
<feature type="transmembrane region" description="Helical" evidence="1">
    <location>
        <begin position="140"/>
        <end position="159"/>
    </location>
</feature>
<keyword evidence="1" id="KW-0472">Membrane</keyword>
<feature type="transmembrane region" description="Helical" evidence="1">
    <location>
        <begin position="229"/>
        <end position="249"/>
    </location>
</feature>
<evidence type="ECO:0000313" key="2">
    <source>
        <dbReference type="EMBL" id="CDM64594.1"/>
    </source>
</evidence>
<accession>A0A0B6WWG5</accession>
<dbReference type="STRING" id="454194.PYK22_00588"/>
<dbReference type="OrthoDB" id="1661999at2"/>
<reference evidence="2 3" key="2">
    <citation type="submission" date="2015-01" db="EMBL/GenBank/DDBJ databases">
        <title>Complete genome sequence of Pyrinomonas methylaliphatogenes type strain K22T.</title>
        <authorList>
            <person name="Lee K.C.Y."/>
            <person name="Power J.F."/>
            <person name="Dunfield P.F."/>
            <person name="Morgan X.C."/>
            <person name="Huttenhower C."/>
            <person name="Stott M.B."/>
        </authorList>
    </citation>
    <scope>NUCLEOTIDE SEQUENCE [LARGE SCALE GENOMIC DNA]</scope>
    <source>
        <strain evidence="2 3">K22</strain>
    </source>
</reference>
<name>A0A0B6WWG5_9BACT</name>
<dbReference type="EMBL" id="CBXV010000002">
    <property type="protein sequence ID" value="CDM64594.1"/>
    <property type="molecule type" value="Genomic_DNA"/>
</dbReference>
<organism evidence="2 3">
    <name type="scientific">Pyrinomonas methylaliphatogenes</name>
    <dbReference type="NCBI Taxonomy" id="454194"/>
    <lineage>
        <taxon>Bacteria</taxon>
        <taxon>Pseudomonadati</taxon>
        <taxon>Acidobacteriota</taxon>
        <taxon>Blastocatellia</taxon>
        <taxon>Blastocatellales</taxon>
        <taxon>Pyrinomonadaceae</taxon>
        <taxon>Pyrinomonas</taxon>
    </lineage>
</organism>
<feature type="transmembrane region" description="Helical" evidence="1">
    <location>
        <begin position="406"/>
        <end position="426"/>
    </location>
</feature>
<feature type="transmembrane region" description="Helical" evidence="1">
    <location>
        <begin position="179"/>
        <end position="200"/>
    </location>
</feature>
<dbReference type="Proteomes" id="UP000031518">
    <property type="component" value="Unassembled WGS sequence"/>
</dbReference>
<evidence type="ECO:0008006" key="4">
    <source>
        <dbReference type="Google" id="ProtNLM"/>
    </source>
</evidence>
<gene>
    <name evidence="2" type="ORF">PYK22_00588</name>
</gene>
<dbReference type="AlphaFoldDB" id="A0A0B6WWG5"/>
<evidence type="ECO:0000313" key="3">
    <source>
        <dbReference type="Proteomes" id="UP000031518"/>
    </source>
</evidence>
<keyword evidence="1" id="KW-0812">Transmembrane</keyword>
<evidence type="ECO:0000256" key="1">
    <source>
        <dbReference type="SAM" id="Phobius"/>
    </source>
</evidence>
<feature type="transmembrane region" description="Helical" evidence="1">
    <location>
        <begin position="351"/>
        <end position="376"/>
    </location>
</feature>
<dbReference type="RefSeq" id="WP_041974124.1">
    <property type="nucleotide sequence ID" value="NZ_CBXV010000002.1"/>
</dbReference>
<feature type="transmembrane region" description="Helical" evidence="1">
    <location>
        <begin position="319"/>
        <end position="339"/>
    </location>
</feature>